<comment type="subcellular location">
    <subcellularLocation>
        <location evidence="1">Cell outer membrane</location>
        <topology evidence="1">Multi-pass membrane protein</topology>
    </subcellularLocation>
</comment>
<dbReference type="Proteomes" id="UP000198866">
    <property type="component" value="Unassembled WGS sequence"/>
</dbReference>
<dbReference type="GO" id="GO:0046930">
    <property type="term" value="C:pore complex"/>
    <property type="evidence" value="ECO:0007669"/>
    <property type="project" value="UniProtKB-KW"/>
</dbReference>
<sequence>MKRMLIACAVTMPIATAAHAQSGVTLYGLIDEGFEAISNAPTTAGSPGARQYRLDATNGLNSSRWGLKGREDLGGGLTALFQLENGFELNNGRLGQGGAEFGRQAFVGIKSRPFGTLTLGRQYDSVVDYVGKLEFGDSNVGTAHGAHPVDIDNFNNSRRTNNAVKYTSNDYGGFTFGGVYSLGGVAGSVARNQIFSVGSGYHNGPLTAGVAYLQARNPATSLFGSNPSDTATANGLTGTPVVSGYASANAYHVIGAGVTYALGDAILGANWSNVRFAGIAALGNSSAIFNNVEASLQYHVTPKLLAGVAFDYLHGSHVSDTVGGANYSQFSTGVNYTLTLRTDLYAALDYQVANGRDSSGHGAVANIAGVSPSSNRYQAVGRIGLRHRF</sequence>
<keyword evidence="7" id="KW-0406">Ion transport</keyword>
<keyword evidence="8" id="KW-0626">Porin</keyword>
<dbReference type="PANTHER" id="PTHR34501:SF9">
    <property type="entry name" value="MAJOR OUTER MEMBRANE PROTEIN P.IA"/>
    <property type="match status" value="1"/>
</dbReference>
<evidence type="ECO:0000256" key="11">
    <source>
        <dbReference type="SAM" id="SignalP"/>
    </source>
</evidence>
<reference evidence="14" key="1">
    <citation type="submission" date="2016-10" db="EMBL/GenBank/DDBJ databases">
        <authorList>
            <person name="Varghese N."/>
            <person name="Submissions S."/>
        </authorList>
    </citation>
    <scope>NUCLEOTIDE SEQUENCE [LARGE SCALE GENOMIC DNA]</scope>
    <source>
        <strain evidence="14">LMG 26031</strain>
    </source>
</reference>
<protein>
    <submittedName>
        <fullName evidence="13">Outer membrane protein (Porin)</fullName>
    </submittedName>
</protein>
<dbReference type="InterPro" id="IPR033900">
    <property type="entry name" value="Gram_neg_porin_domain"/>
</dbReference>
<evidence type="ECO:0000313" key="14">
    <source>
        <dbReference type="Proteomes" id="UP000198866"/>
    </source>
</evidence>
<dbReference type="CDD" id="cd00342">
    <property type="entry name" value="gram_neg_porins"/>
    <property type="match status" value="1"/>
</dbReference>
<evidence type="ECO:0000256" key="4">
    <source>
        <dbReference type="ARBA" id="ARBA00022452"/>
    </source>
</evidence>
<comment type="subunit">
    <text evidence="2">Homotrimer.</text>
</comment>
<feature type="signal peptide" evidence="11">
    <location>
        <begin position="1"/>
        <end position="20"/>
    </location>
</feature>
<dbReference type="PANTHER" id="PTHR34501">
    <property type="entry name" value="PROTEIN YDDL-RELATED"/>
    <property type="match status" value="1"/>
</dbReference>
<evidence type="ECO:0000259" key="12">
    <source>
        <dbReference type="Pfam" id="PF13609"/>
    </source>
</evidence>
<gene>
    <name evidence="13" type="ORF">SAMN05192539_106118</name>
</gene>
<keyword evidence="5" id="KW-0812">Transmembrane</keyword>
<evidence type="ECO:0000256" key="1">
    <source>
        <dbReference type="ARBA" id="ARBA00004571"/>
    </source>
</evidence>
<evidence type="ECO:0000256" key="10">
    <source>
        <dbReference type="ARBA" id="ARBA00023237"/>
    </source>
</evidence>
<organism evidence="13 14">
    <name type="scientific">Paraburkholderia diazotrophica</name>
    <dbReference type="NCBI Taxonomy" id="667676"/>
    <lineage>
        <taxon>Bacteria</taxon>
        <taxon>Pseudomonadati</taxon>
        <taxon>Pseudomonadota</taxon>
        <taxon>Betaproteobacteria</taxon>
        <taxon>Burkholderiales</taxon>
        <taxon>Burkholderiaceae</taxon>
        <taxon>Paraburkholderia</taxon>
    </lineage>
</organism>
<evidence type="ECO:0000256" key="8">
    <source>
        <dbReference type="ARBA" id="ARBA00023114"/>
    </source>
</evidence>
<evidence type="ECO:0000256" key="3">
    <source>
        <dbReference type="ARBA" id="ARBA00022448"/>
    </source>
</evidence>
<feature type="domain" description="Porin" evidence="12">
    <location>
        <begin position="7"/>
        <end position="351"/>
    </location>
</feature>
<keyword evidence="14" id="KW-1185">Reference proteome</keyword>
<dbReference type="GO" id="GO:0009279">
    <property type="term" value="C:cell outer membrane"/>
    <property type="evidence" value="ECO:0007669"/>
    <property type="project" value="UniProtKB-SubCell"/>
</dbReference>
<dbReference type="PRINTS" id="PR00182">
    <property type="entry name" value="ECOLNEIPORIN"/>
</dbReference>
<dbReference type="EMBL" id="FNYE01000061">
    <property type="protein sequence ID" value="SEK12854.1"/>
    <property type="molecule type" value="Genomic_DNA"/>
</dbReference>
<dbReference type="InterPro" id="IPR023614">
    <property type="entry name" value="Porin_dom_sf"/>
</dbReference>
<evidence type="ECO:0000256" key="6">
    <source>
        <dbReference type="ARBA" id="ARBA00022729"/>
    </source>
</evidence>
<keyword evidence="3" id="KW-0813">Transport</keyword>
<dbReference type="RefSeq" id="WP_407669080.1">
    <property type="nucleotide sequence ID" value="NZ_FNYE01000061.1"/>
</dbReference>
<dbReference type="Gene3D" id="2.40.160.10">
    <property type="entry name" value="Porin"/>
    <property type="match status" value="1"/>
</dbReference>
<proteinExistence type="predicted"/>
<dbReference type="InterPro" id="IPR001702">
    <property type="entry name" value="Porin_Gram-ve"/>
</dbReference>
<evidence type="ECO:0000256" key="2">
    <source>
        <dbReference type="ARBA" id="ARBA00011233"/>
    </source>
</evidence>
<dbReference type="AlphaFoldDB" id="A0A1H7EGW5"/>
<keyword evidence="10" id="KW-0998">Cell outer membrane</keyword>
<keyword evidence="9" id="KW-0472">Membrane</keyword>
<keyword evidence="6 11" id="KW-0732">Signal</keyword>
<dbReference type="GO" id="GO:0034220">
    <property type="term" value="P:monoatomic ion transmembrane transport"/>
    <property type="evidence" value="ECO:0007669"/>
    <property type="project" value="InterPro"/>
</dbReference>
<feature type="chain" id="PRO_5011497049" evidence="11">
    <location>
        <begin position="21"/>
        <end position="389"/>
    </location>
</feature>
<dbReference type="STRING" id="667676.SAMN05192539_106118"/>
<dbReference type="GO" id="GO:0015288">
    <property type="term" value="F:porin activity"/>
    <property type="evidence" value="ECO:0007669"/>
    <property type="project" value="UniProtKB-KW"/>
</dbReference>
<dbReference type="SUPFAM" id="SSF56935">
    <property type="entry name" value="Porins"/>
    <property type="match status" value="1"/>
</dbReference>
<dbReference type="Pfam" id="PF13609">
    <property type="entry name" value="Porin_4"/>
    <property type="match status" value="1"/>
</dbReference>
<evidence type="ECO:0000313" key="13">
    <source>
        <dbReference type="EMBL" id="SEK12854.1"/>
    </source>
</evidence>
<dbReference type="InterPro" id="IPR050298">
    <property type="entry name" value="Gram-neg_bact_OMP"/>
</dbReference>
<evidence type="ECO:0000256" key="7">
    <source>
        <dbReference type="ARBA" id="ARBA00023065"/>
    </source>
</evidence>
<name>A0A1H7EGW5_9BURK</name>
<evidence type="ECO:0000256" key="9">
    <source>
        <dbReference type="ARBA" id="ARBA00023136"/>
    </source>
</evidence>
<keyword evidence="4" id="KW-1134">Transmembrane beta strand</keyword>
<evidence type="ECO:0000256" key="5">
    <source>
        <dbReference type="ARBA" id="ARBA00022692"/>
    </source>
</evidence>
<accession>A0A1H7EGW5</accession>